<feature type="transmembrane region" description="Helical" evidence="1">
    <location>
        <begin position="69"/>
        <end position="93"/>
    </location>
</feature>
<dbReference type="Proteomes" id="UP000007100">
    <property type="component" value="Chromosome"/>
</dbReference>
<feature type="transmembrane region" description="Helical" evidence="1">
    <location>
        <begin position="366"/>
        <end position="384"/>
    </location>
</feature>
<keyword evidence="3" id="KW-1185">Reference proteome</keyword>
<reference evidence="2 3" key="1">
    <citation type="submission" date="2010-12" db="EMBL/GenBank/DDBJ databases">
        <title>Whole genome sequence of Acidiphilium multivorum AIU301.</title>
        <authorList>
            <person name="Narita-Yamada S."/>
            <person name="Nakamura S."/>
            <person name="Ito N."/>
            <person name="Takarada H."/>
            <person name="Katano Y."/>
            <person name="Nakazawa H."/>
            <person name="Hosoyama A."/>
            <person name="Yamada R."/>
            <person name="Fujita N."/>
        </authorList>
    </citation>
    <scope>NUCLEOTIDE SEQUENCE [LARGE SCALE GENOMIC DNA]</scope>
    <source>
        <strain evidence="3">DSM 11245 / JCM 8867 / AIU301</strain>
    </source>
</reference>
<feature type="transmembrane region" description="Helical" evidence="1">
    <location>
        <begin position="99"/>
        <end position="117"/>
    </location>
</feature>
<evidence type="ECO:0000313" key="2">
    <source>
        <dbReference type="EMBL" id="BAJ80349.1"/>
    </source>
</evidence>
<dbReference type="KEGG" id="amv:ACMV_10020"/>
<feature type="transmembrane region" description="Helical" evidence="1">
    <location>
        <begin position="293"/>
        <end position="313"/>
    </location>
</feature>
<dbReference type="HOGENOM" id="CLU_058364_0_0_5"/>
<keyword evidence="1" id="KW-1133">Transmembrane helix</keyword>
<feature type="transmembrane region" description="Helical" evidence="1">
    <location>
        <begin position="35"/>
        <end position="57"/>
    </location>
</feature>
<evidence type="ECO:0000256" key="1">
    <source>
        <dbReference type="SAM" id="Phobius"/>
    </source>
</evidence>
<feature type="transmembrane region" description="Helical" evidence="1">
    <location>
        <begin position="176"/>
        <end position="195"/>
    </location>
</feature>
<accession>F0J693</accession>
<dbReference type="RefSeq" id="WP_013639732.1">
    <property type="nucleotide sequence ID" value="NC_015186.1"/>
</dbReference>
<dbReference type="AlphaFoldDB" id="F0J693"/>
<proteinExistence type="predicted"/>
<protein>
    <submittedName>
        <fullName evidence="2">Uncharacterized protein</fullName>
    </submittedName>
</protein>
<organism evidence="2 3">
    <name type="scientific">Acidiphilium multivorum (strain DSM 11245 / JCM 8867 / NBRC 100883 / AIU 301)</name>
    <dbReference type="NCBI Taxonomy" id="926570"/>
    <lineage>
        <taxon>Bacteria</taxon>
        <taxon>Pseudomonadati</taxon>
        <taxon>Pseudomonadota</taxon>
        <taxon>Alphaproteobacteria</taxon>
        <taxon>Acetobacterales</taxon>
        <taxon>Acidocellaceae</taxon>
        <taxon>Acidiphilium</taxon>
    </lineage>
</organism>
<name>F0J693_ACIMA</name>
<keyword evidence="1" id="KW-0812">Transmembrane</keyword>
<gene>
    <name evidence="2" type="ordered locus">ACMV_10020</name>
</gene>
<sequence length="396" mass="40117">MGISGLNAIFFCLITADLGTLGGLAAWIGDPGAGGLLPVVGIALGIIYCCFPLQFLDGRATLALSGYRILLRALLVLHVPLAILLLLALHAGADSAGDLFLTAPVSILATPGLYVIWRALVSLRWLDPAAPIETWEAMPGIDGTAMSTDGPPKQATPMAVALTLPFVAAWRARQTAMAACAGLLWLGALALAPVAPWQALLAFCLAAGIGQRAAAGATGATDGPPEPATDRMATLRAIFPPARLVPAPAFAAAGLLALPCLFIIDFTALGAFLALPGVDSVASLRAALGANELVLLLLLALAFIPAMFFMPLGTPAGKLTFRLAALGLGLGEIGLAGLYAAIGFHIAVGGIGIVVPQAAATMLRPIMVLLLGGLMLALVALRAVPGFGGVANLLAD</sequence>
<feature type="transmembrane region" description="Helical" evidence="1">
    <location>
        <begin position="7"/>
        <end position="29"/>
    </location>
</feature>
<keyword evidence="1" id="KW-0472">Membrane</keyword>
<dbReference type="EMBL" id="AP012035">
    <property type="protein sequence ID" value="BAJ80349.1"/>
    <property type="molecule type" value="Genomic_DNA"/>
</dbReference>
<feature type="transmembrane region" description="Helical" evidence="1">
    <location>
        <begin position="249"/>
        <end position="273"/>
    </location>
</feature>
<feature type="transmembrane region" description="Helical" evidence="1">
    <location>
        <begin position="333"/>
        <end position="354"/>
    </location>
</feature>
<dbReference type="OrthoDB" id="7291663at2"/>
<evidence type="ECO:0000313" key="3">
    <source>
        <dbReference type="Proteomes" id="UP000007100"/>
    </source>
</evidence>